<accession>A0A4Q9YRK6</accession>
<feature type="transmembrane region" description="Helical" evidence="1">
    <location>
        <begin position="12"/>
        <end position="29"/>
    </location>
</feature>
<feature type="transmembrane region" description="Helical" evidence="1">
    <location>
        <begin position="35"/>
        <end position="52"/>
    </location>
</feature>
<evidence type="ECO:0000256" key="1">
    <source>
        <dbReference type="SAM" id="Phobius"/>
    </source>
</evidence>
<keyword evidence="3" id="KW-1185">Reference proteome</keyword>
<dbReference type="Proteomes" id="UP000293300">
    <property type="component" value="Unassembled WGS sequence"/>
</dbReference>
<name>A0A4Q9YRK6_9FLAO</name>
<dbReference type="RefSeq" id="WP_131476731.1">
    <property type="nucleotide sequence ID" value="NZ_SJPE01000015.1"/>
</dbReference>
<protein>
    <submittedName>
        <fullName evidence="2">Uncharacterized protein</fullName>
    </submittedName>
</protein>
<proteinExistence type="predicted"/>
<comment type="caution">
    <text evidence="2">The sequence shown here is derived from an EMBL/GenBank/DDBJ whole genome shotgun (WGS) entry which is preliminary data.</text>
</comment>
<evidence type="ECO:0000313" key="3">
    <source>
        <dbReference type="Proteomes" id="UP000293300"/>
    </source>
</evidence>
<keyword evidence="1" id="KW-1133">Transmembrane helix</keyword>
<keyword evidence="1" id="KW-0812">Transmembrane</keyword>
<sequence length="59" mass="6599">MKNKFGSLTSYILLLLPLLFLIVSFLLAFNDKNLIAVNGFLGLSVLAALFQLKKMKIKL</sequence>
<evidence type="ECO:0000313" key="2">
    <source>
        <dbReference type="EMBL" id="TBX66159.1"/>
    </source>
</evidence>
<organism evidence="2 3">
    <name type="scientific">Flavobacterium silvisoli</name>
    <dbReference type="NCBI Taxonomy" id="2529433"/>
    <lineage>
        <taxon>Bacteria</taxon>
        <taxon>Pseudomonadati</taxon>
        <taxon>Bacteroidota</taxon>
        <taxon>Flavobacteriia</taxon>
        <taxon>Flavobacteriales</taxon>
        <taxon>Flavobacteriaceae</taxon>
        <taxon>Flavobacterium</taxon>
    </lineage>
</organism>
<dbReference type="AlphaFoldDB" id="A0A4Q9YRK6"/>
<gene>
    <name evidence="2" type="ORF">EZL74_11265</name>
</gene>
<keyword evidence="1" id="KW-0472">Membrane</keyword>
<dbReference type="EMBL" id="SJPE01000015">
    <property type="protein sequence ID" value="TBX66159.1"/>
    <property type="molecule type" value="Genomic_DNA"/>
</dbReference>
<reference evidence="2 3" key="1">
    <citation type="submission" date="2019-02" db="EMBL/GenBank/DDBJ databases">
        <title>Flavobacterium sp. RD-2-33 isolated from forest soil.</title>
        <authorList>
            <person name="Chaudhary D.K."/>
        </authorList>
    </citation>
    <scope>NUCLEOTIDE SEQUENCE [LARGE SCALE GENOMIC DNA]</scope>
    <source>
        <strain evidence="2 3">RD-2-33</strain>
    </source>
</reference>